<evidence type="ECO:0008006" key="9">
    <source>
        <dbReference type="Google" id="ProtNLM"/>
    </source>
</evidence>
<accession>A0A9Q3HJD9</accession>
<dbReference type="AlphaFoldDB" id="A0A9Q3HJD9"/>
<dbReference type="InterPro" id="IPR002528">
    <property type="entry name" value="MATE_fam"/>
</dbReference>
<dbReference type="NCBIfam" id="TIGR00797">
    <property type="entry name" value="matE"/>
    <property type="match status" value="1"/>
</dbReference>
<gene>
    <name evidence="7" type="ORF">O181_047323</name>
</gene>
<protein>
    <recommendedName>
        <fullName evidence="9">MATE efflux family protein</fullName>
    </recommendedName>
</protein>
<keyword evidence="4 6" id="KW-1133">Transmembrane helix</keyword>
<dbReference type="GO" id="GO:0016020">
    <property type="term" value="C:membrane"/>
    <property type="evidence" value="ECO:0007669"/>
    <property type="project" value="UniProtKB-SubCell"/>
</dbReference>
<dbReference type="GO" id="GO:0042910">
    <property type="term" value="F:xenobiotic transmembrane transporter activity"/>
    <property type="evidence" value="ECO:0007669"/>
    <property type="project" value="InterPro"/>
</dbReference>
<dbReference type="Pfam" id="PF01554">
    <property type="entry name" value="MatE"/>
    <property type="match status" value="2"/>
</dbReference>
<feature type="transmembrane region" description="Helical" evidence="6">
    <location>
        <begin position="410"/>
        <end position="430"/>
    </location>
</feature>
<feature type="transmembrane region" description="Helical" evidence="6">
    <location>
        <begin position="40"/>
        <end position="63"/>
    </location>
</feature>
<dbReference type="GO" id="GO:0015297">
    <property type="term" value="F:antiporter activity"/>
    <property type="evidence" value="ECO:0007669"/>
    <property type="project" value="InterPro"/>
</dbReference>
<feature type="transmembrane region" description="Helical" evidence="6">
    <location>
        <begin position="114"/>
        <end position="134"/>
    </location>
</feature>
<evidence type="ECO:0000256" key="3">
    <source>
        <dbReference type="ARBA" id="ARBA00022692"/>
    </source>
</evidence>
<proteinExistence type="inferred from homology"/>
<feature type="transmembrane region" description="Helical" evidence="6">
    <location>
        <begin position="436"/>
        <end position="461"/>
    </location>
</feature>
<dbReference type="InterPro" id="IPR045069">
    <property type="entry name" value="MATE_euk"/>
</dbReference>
<keyword evidence="5 6" id="KW-0472">Membrane</keyword>
<name>A0A9Q3HJD9_9BASI</name>
<evidence type="ECO:0000256" key="6">
    <source>
        <dbReference type="SAM" id="Phobius"/>
    </source>
</evidence>
<evidence type="ECO:0000313" key="7">
    <source>
        <dbReference type="EMBL" id="MBW0507608.1"/>
    </source>
</evidence>
<dbReference type="Proteomes" id="UP000765509">
    <property type="component" value="Unassembled WGS sequence"/>
</dbReference>
<dbReference type="OrthoDB" id="2506185at2759"/>
<evidence type="ECO:0000256" key="2">
    <source>
        <dbReference type="ARBA" id="ARBA00010199"/>
    </source>
</evidence>
<evidence type="ECO:0000313" key="8">
    <source>
        <dbReference type="Proteomes" id="UP000765509"/>
    </source>
</evidence>
<feature type="transmembrane region" description="Helical" evidence="6">
    <location>
        <begin position="182"/>
        <end position="204"/>
    </location>
</feature>
<evidence type="ECO:0000256" key="5">
    <source>
        <dbReference type="ARBA" id="ARBA00023136"/>
    </source>
</evidence>
<feature type="transmembrane region" description="Helical" evidence="6">
    <location>
        <begin position="216"/>
        <end position="241"/>
    </location>
</feature>
<keyword evidence="3 6" id="KW-0812">Transmembrane</keyword>
<feature type="transmembrane region" description="Helical" evidence="6">
    <location>
        <begin position="75"/>
        <end position="94"/>
    </location>
</feature>
<dbReference type="GO" id="GO:1990961">
    <property type="term" value="P:xenobiotic detoxification by transmembrane export across the plasma membrane"/>
    <property type="evidence" value="ECO:0007669"/>
    <property type="project" value="InterPro"/>
</dbReference>
<evidence type="ECO:0000256" key="4">
    <source>
        <dbReference type="ARBA" id="ARBA00022989"/>
    </source>
</evidence>
<feature type="transmembrane region" description="Helical" evidence="6">
    <location>
        <begin position="372"/>
        <end position="389"/>
    </location>
</feature>
<comment type="subcellular location">
    <subcellularLocation>
        <location evidence="1">Membrane</location>
        <topology evidence="1">Multi-pass membrane protein</topology>
    </subcellularLocation>
</comment>
<feature type="transmembrane region" description="Helical" evidence="6">
    <location>
        <begin position="335"/>
        <end position="357"/>
    </location>
</feature>
<reference evidence="7" key="1">
    <citation type="submission" date="2021-03" db="EMBL/GenBank/DDBJ databases">
        <title>Draft genome sequence of rust myrtle Austropuccinia psidii MF-1, a brazilian biotype.</title>
        <authorList>
            <person name="Quecine M.C."/>
            <person name="Pachon D.M.R."/>
            <person name="Bonatelli M.L."/>
            <person name="Correr F.H."/>
            <person name="Franceschini L.M."/>
            <person name="Leite T.F."/>
            <person name="Margarido G.R.A."/>
            <person name="Almeida C.A."/>
            <person name="Ferrarezi J.A."/>
            <person name="Labate C.A."/>
        </authorList>
    </citation>
    <scope>NUCLEOTIDE SEQUENCE</scope>
    <source>
        <strain evidence="7">MF-1</strain>
    </source>
</reference>
<dbReference type="PANTHER" id="PTHR11206">
    <property type="entry name" value="MULTIDRUG RESISTANCE PROTEIN"/>
    <property type="match status" value="1"/>
</dbReference>
<sequence length="499" mass="54270">MIIESNPNSNSELNKLLKKSKSPLKISNNWLQELVILLNYALPVIGTHLLEHTLLVVSIISVGHLSTIHLAAASLANITLNCTNLSLIIGFASALDTLCPQAFTSHYPQLTTIYALRTSLIILLLIFPQILFNFNSRKIFILLGQDLRLAQLASDYLKVISFGLPGYGTFEITRRWLQAQHIMYPSTIILLFVAPLNALLSYLLVWGPQSIRLGFIGAPIATATSFNLMGLLSLLYCILLAPHSTWPGFTFVIFQDLGLNFKFGLSGFTMIASEWWCWELIGLASSLLGPSTLAAQSVITTISALTFQFPNAMATAAAVRCGNLLGSGRSTQTQLAAYVAFGAGIGVGLINMALMVVCRRLLGRLFSSEEDVIQIVADVLVLVALFQIPDGLTTTLGGVFRGAGKPKIGAVINSVGYYAIGLPIGLFLTFSKTTHFGAFGLWAGMTIAVTITALISSYYLFNLIDFKEAMMSARDRIDESQEDHQEVTNYGTINNTLTL</sequence>
<dbReference type="CDD" id="cd13132">
    <property type="entry name" value="MATE_eukaryotic"/>
    <property type="match status" value="1"/>
</dbReference>
<organism evidence="7 8">
    <name type="scientific">Austropuccinia psidii MF-1</name>
    <dbReference type="NCBI Taxonomy" id="1389203"/>
    <lineage>
        <taxon>Eukaryota</taxon>
        <taxon>Fungi</taxon>
        <taxon>Dikarya</taxon>
        <taxon>Basidiomycota</taxon>
        <taxon>Pucciniomycotina</taxon>
        <taxon>Pucciniomycetes</taxon>
        <taxon>Pucciniales</taxon>
        <taxon>Sphaerophragmiaceae</taxon>
        <taxon>Austropuccinia</taxon>
    </lineage>
</organism>
<comment type="similarity">
    <text evidence="2">Belongs to the multi antimicrobial extrusion (MATE) (TC 2.A.66.1) family.</text>
</comment>
<keyword evidence="8" id="KW-1185">Reference proteome</keyword>
<evidence type="ECO:0000256" key="1">
    <source>
        <dbReference type="ARBA" id="ARBA00004141"/>
    </source>
</evidence>
<comment type="caution">
    <text evidence="7">The sequence shown here is derived from an EMBL/GenBank/DDBJ whole genome shotgun (WGS) entry which is preliminary data.</text>
</comment>
<dbReference type="EMBL" id="AVOT02019814">
    <property type="protein sequence ID" value="MBW0507608.1"/>
    <property type="molecule type" value="Genomic_DNA"/>
</dbReference>